<evidence type="ECO:0000313" key="3">
    <source>
        <dbReference type="Proteomes" id="UP000253606"/>
    </source>
</evidence>
<dbReference type="KEGG" id="abas:ACPOL_5247"/>
<keyword evidence="3" id="KW-1185">Reference proteome</keyword>
<organism evidence="2 3">
    <name type="scientific">Acidisarcina polymorpha</name>
    <dbReference type="NCBI Taxonomy" id="2211140"/>
    <lineage>
        <taxon>Bacteria</taxon>
        <taxon>Pseudomonadati</taxon>
        <taxon>Acidobacteriota</taxon>
        <taxon>Terriglobia</taxon>
        <taxon>Terriglobales</taxon>
        <taxon>Acidobacteriaceae</taxon>
        <taxon>Acidisarcina</taxon>
    </lineage>
</organism>
<dbReference type="InterPro" id="IPR023346">
    <property type="entry name" value="Lysozyme-like_dom_sf"/>
</dbReference>
<dbReference type="Gene3D" id="1.10.101.10">
    <property type="entry name" value="PGBD-like superfamily/PGBD"/>
    <property type="match status" value="1"/>
</dbReference>
<dbReference type="Proteomes" id="UP000253606">
    <property type="component" value="Chromosome"/>
</dbReference>
<gene>
    <name evidence="2" type="ORF">ACPOL_5247</name>
</gene>
<dbReference type="Gene3D" id="1.10.530.10">
    <property type="match status" value="1"/>
</dbReference>
<protein>
    <submittedName>
        <fullName evidence="2">Phage endolysin</fullName>
    </submittedName>
</protein>
<accession>A0A2Z5G5Y1</accession>
<evidence type="ECO:0000259" key="1">
    <source>
        <dbReference type="Pfam" id="PF01471"/>
    </source>
</evidence>
<dbReference type="InterPro" id="IPR036365">
    <property type="entry name" value="PGBD-like_sf"/>
</dbReference>
<name>A0A2Z5G5Y1_9BACT</name>
<proteinExistence type="predicted"/>
<feature type="domain" description="Peptidoglycan binding-like" evidence="1">
    <location>
        <begin position="9"/>
        <end position="65"/>
    </location>
</feature>
<dbReference type="InterPro" id="IPR036366">
    <property type="entry name" value="PGBDSf"/>
</dbReference>
<dbReference type="Pfam" id="PF01471">
    <property type="entry name" value="PG_binding_1"/>
    <property type="match status" value="1"/>
</dbReference>
<evidence type="ECO:0000313" key="2">
    <source>
        <dbReference type="EMBL" id="AXC14501.1"/>
    </source>
</evidence>
<dbReference type="OrthoDB" id="129547at2"/>
<reference evidence="2 3" key="1">
    <citation type="journal article" date="2018" name="Front. Microbiol.">
        <title>Hydrolytic Capabilities as a Key to Environmental Success: Chitinolytic and Cellulolytic Acidobacteria From Acidic Sub-arctic Soils and Boreal Peatlands.</title>
        <authorList>
            <person name="Belova S.E."/>
            <person name="Ravin N.V."/>
            <person name="Pankratov T.A."/>
            <person name="Rakitin A.L."/>
            <person name="Ivanova A.A."/>
            <person name="Beletsky A.V."/>
            <person name="Mardanov A.V."/>
            <person name="Sinninghe Damste J.S."/>
            <person name="Dedysh S.N."/>
        </authorList>
    </citation>
    <scope>NUCLEOTIDE SEQUENCE [LARGE SCALE GENOMIC DNA]</scope>
    <source>
        <strain evidence="2 3">SBC82</strain>
    </source>
</reference>
<dbReference type="SUPFAM" id="SSF53955">
    <property type="entry name" value="Lysozyme-like"/>
    <property type="match status" value="1"/>
</dbReference>
<dbReference type="AlphaFoldDB" id="A0A2Z5G5Y1"/>
<dbReference type="RefSeq" id="WP_114209265.1">
    <property type="nucleotide sequence ID" value="NZ_CP030840.1"/>
</dbReference>
<dbReference type="SUPFAM" id="SSF47090">
    <property type="entry name" value="PGBD-like"/>
    <property type="match status" value="1"/>
</dbReference>
<dbReference type="EMBL" id="CP030840">
    <property type="protein sequence ID" value="AXC14501.1"/>
    <property type="molecule type" value="Genomic_DNA"/>
</dbReference>
<dbReference type="InterPro" id="IPR002477">
    <property type="entry name" value="Peptidoglycan-bd-like"/>
</dbReference>
<sequence>MDILKLHSSGADVVILQEALIAAGFSPGSVDGSFGPGTEAAVLAFQSSEGLARDGTAGPGTARALGLTSIPEIPSAISGVNSEIVSHMFPLTPIGNIKTNLPCVLNALAEASLQDKLMVLMALSTIRAETECFLPISEGQSRFNTSPSGTPFDLYDHRKDLGNQGPSDGANYRGRGFVQLTGRLNYTIFSGEIGRDLVEDPQLANDPAIAAKLLAIFLKDRESAIRTALSTNNLARARRLVNGGENGLDRFQSAFQIGSTLVAA</sequence>